<keyword evidence="1" id="KW-0472">Membrane</keyword>
<evidence type="ECO:0000313" key="3">
    <source>
        <dbReference type="Proteomes" id="UP000838748"/>
    </source>
</evidence>
<evidence type="ECO:0000256" key="1">
    <source>
        <dbReference type="SAM" id="Phobius"/>
    </source>
</evidence>
<dbReference type="Proteomes" id="UP000838748">
    <property type="component" value="Unassembled WGS sequence"/>
</dbReference>
<feature type="transmembrane region" description="Helical" evidence="1">
    <location>
        <begin position="51"/>
        <end position="69"/>
    </location>
</feature>
<evidence type="ECO:0000313" key="2">
    <source>
        <dbReference type="EMBL" id="CAH0541819.1"/>
    </source>
</evidence>
<gene>
    <name evidence="2" type="ORF">VMF7928_03864</name>
</gene>
<proteinExistence type="predicted"/>
<keyword evidence="1" id="KW-0812">Transmembrane</keyword>
<feature type="transmembrane region" description="Helical" evidence="1">
    <location>
        <begin position="18"/>
        <end position="39"/>
    </location>
</feature>
<protein>
    <recommendedName>
        <fullName evidence="4">Transmembrane protein</fullName>
    </recommendedName>
</protein>
<keyword evidence="1" id="KW-1133">Transmembrane helix</keyword>
<reference evidence="2" key="1">
    <citation type="submission" date="2021-11" db="EMBL/GenBank/DDBJ databases">
        <authorList>
            <person name="Rodrigo-Torres L."/>
            <person name="Arahal R. D."/>
            <person name="Lucena T."/>
        </authorList>
    </citation>
    <scope>NUCLEOTIDE SEQUENCE</scope>
    <source>
        <strain evidence="2">CECT 7928</strain>
    </source>
</reference>
<accession>A0ABM9A848</accession>
<dbReference type="EMBL" id="CAKLDM010000002">
    <property type="protein sequence ID" value="CAH0541819.1"/>
    <property type="molecule type" value="Genomic_DNA"/>
</dbReference>
<name>A0ABM9A848_9VIBR</name>
<keyword evidence="3" id="KW-1185">Reference proteome</keyword>
<sequence length="166" mass="19166">MQHHQPMNFSISKGSKGVLIFSIVVFSLFSVLGFTQVFIPSSSLQEHQQNVRIGLTVGLMMIGMAAVIYRSLKKLPTCNVTIDDDGIWGSHLTKEGNLVYWDEICSSRHAPSFQKCFYLLDKNRRKLFTVHYQTENYEELVRLIRYRANIQIDEQSHARVRVVTRT</sequence>
<evidence type="ECO:0008006" key="4">
    <source>
        <dbReference type="Google" id="ProtNLM"/>
    </source>
</evidence>
<comment type="caution">
    <text evidence="2">The sequence shown here is derived from an EMBL/GenBank/DDBJ whole genome shotgun (WGS) entry which is preliminary data.</text>
</comment>
<organism evidence="2 3">
    <name type="scientific">Vibrio marisflavi CECT 7928</name>
    <dbReference type="NCBI Taxonomy" id="634439"/>
    <lineage>
        <taxon>Bacteria</taxon>
        <taxon>Pseudomonadati</taxon>
        <taxon>Pseudomonadota</taxon>
        <taxon>Gammaproteobacteria</taxon>
        <taxon>Vibrionales</taxon>
        <taxon>Vibrionaceae</taxon>
        <taxon>Vibrio</taxon>
    </lineage>
</organism>